<keyword evidence="3" id="KW-1185">Reference proteome</keyword>
<evidence type="ECO:0000313" key="3">
    <source>
        <dbReference type="Proteomes" id="UP000294555"/>
    </source>
</evidence>
<evidence type="ECO:0000313" key="2">
    <source>
        <dbReference type="EMBL" id="TCL05532.1"/>
    </source>
</evidence>
<dbReference type="AlphaFoldDB" id="A0A4R1NDM3"/>
<organism evidence="2 3">
    <name type="scientific">Sodalis ligni</name>
    <dbReference type="NCBI Taxonomy" id="2697027"/>
    <lineage>
        <taxon>Bacteria</taxon>
        <taxon>Pseudomonadati</taxon>
        <taxon>Pseudomonadota</taxon>
        <taxon>Gammaproteobacteria</taxon>
        <taxon>Enterobacterales</taxon>
        <taxon>Bruguierivoracaceae</taxon>
        <taxon>Sodalis</taxon>
    </lineage>
</organism>
<dbReference type="Gene3D" id="3.30.1660.10">
    <property type="entry name" value="Flavin-binding protein dodecin"/>
    <property type="match status" value="1"/>
</dbReference>
<dbReference type="InterPro" id="IPR025543">
    <property type="entry name" value="Dodecin-like"/>
</dbReference>
<dbReference type="InterPro" id="IPR036275">
    <property type="entry name" value="YdgH-like_sf"/>
</dbReference>
<dbReference type="SUPFAM" id="SSF159871">
    <property type="entry name" value="YdgH-like"/>
    <property type="match status" value="1"/>
</dbReference>
<name>A0A4R1NDM3_9GAMM</name>
<dbReference type="OrthoDB" id="6629161at2"/>
<evidence type="ECO:0000256" key="1">
    <source>
        <dbReference type="SAM" id="SignalP"/>
    </source>
</evidence>
<accession>A0A4R1NDM3</accession>
<keyword evidence="1" id="KW-0732">Signal</keyword>
<dbReference type="EMBL" id="SJOI01000001">
    <property type="protein sequence ID" value="TCL05532.1"/>
    <property type="molecule type" value="Genomic_DNA"/>
</dbReference>
<protein>
    <submittedName>
        <fullName evidence="2">Uncharacterized protein</fullName>
    </submittedName>
</protein>
<sequence>MKYIISILAVTVLFSASTFAAKQITREESANYTKIGDVSLTQTGTPSIGHKKLAKEANKKCWASGNVKARDCFYLIVDRSGHESDHKTVNAEVFKK</sequence>
<comment type="caution">
    <text evidence="2">The sequence shown here is derived from an EMBL/GenBank/DDBJ whole genome shotgun (WGS) entry which is preliminary data.</text>
</comment>
<proteinExistence type="predicted"/>
<feature type="chain" id="PRO_5020234229" evidence="1">
    <location>
        <begin position="21"/>
        <end position="96"/>
    </location>
</feature>
<gene>
    <name evidence="2" type="ORF">EZJ58_3724</name>
</gene>
<dbReference type="Proteomes" id="UP000294555">
    <property type="component" value="Unassembled WGS sequence"/>
</dbReference>
<feature type="signal peptide" evidence="1">
    <location>
        <begin position="1"/>
        <end position="20"/>
    </location>
</feature>
<dbReference type="RefSeq" id="WP_132924233.1">
    <property type="nucleotide sequence ID" value="NZ_CP075169.1"/>
</dbReference>
<reference evidence="2 3" key="1">
    <citation type="submission" date="2019-02" db="EMBL/GenBank/DDBJ databases">
        <title>Investigation of anaerobic lignin degradation for improved lignocellulosic biofuels.</title>
        <authorList>
            <person name="Deangelis K."/>
        </authorList>
    </citation>
    <scope>NUCLEOTIDE SEQUENCE [LARGE SCALE GENOMIC DNA]</scope>
    <source>
        <strain evidence="2 3">159R</strain>
    </source>
</reference>